<evidence type="ECO:0000256" key="1">
    <source>
        <dbReference type="ARBA" id="ARBA00023015"/>
    </source>
</evidence>
<dbReference type="InterPro" id="IPR036388">
    <property type="entry name" value="WH-like_DNA-bd_sf"/>
</dbReference>
<evidence type="ECO:0000256" key="4">
    <source>
        <dbReference type="SAM" id="Phobius"/>
    </source>
</evidence>
<dbReference type="EMBL" id="CP099582">
    <property type="protein sequence ID" value="USS40323.1"/>
    <property type="molecule type" value="Genomic_DNA"/>
</dbReference>
<name>A0A9E7MWP4_THEAG</name>
<dbReference type="GO" id="GO:0003700">
    <property type="term" value="F:DNA-binding transcription factor activity"/>
    <property type="evidence" value="ECO:0007669"/>
    <property type="project" value="InterPro"/>
</dbReference>
<dbReference type="GO" id="GO:0003677">
    <property type="term" value="F:DNA binding"/>
    <property type="evidence" value="ECO:0007669"/>
    <property type="project" value="UniProtKB-KW"/>
</dbReference>
<dbReference type="InterPro" id="IPR001845">
    <property type="entry name" value="HTH_ArsR_DNA-bd_dom"/>
</dbReference>
<evidence type="ECO:0000313" key="7">
    <source>
        <dbReference type="Proteomes" id="UP001055732"/>
    </source>
</evidence>
<reference evidence="6" key="2">
    <citation type="submission" date="2022-06" db="EMBL/GenBank/DDBJ databases">
        <authorList>
            <person name="Park Y.-J."/>
        </authorList>
    </citation>
    <scope>NUCLEOTIDE SEQUENCE</scope>
    <source>
        <strain evidence="6">TY</strain>
    </source>
</reference>
<gene>
    <name evidence="6" type="ORF">NF865_08350</name>
</gene>
<dbReference type="PANTHER" id="PTHR43132:SF2">
    <property type="entry name" value="ARSENICAL RESISTANCE OPERON REPRESSOR ARSR-RELATED"/>
    <property type="match status" value="1"/>
</dbReference>
<keyword evidence="4" id="KW-0472">Membrane</keyword>
<keyword evidence="4" id="KW-0812">Transmembrane</keyword>
<keyword evidence="3" id="KW-0804">Transcription</keyword>
<dbReference type="AlphaFoldDB" id="A0A9E7MWP4"/>
<evidence type="ECO:0000256" key="2">
    <source>
        <dbReference type="ARBA" id="ARBA00023125"/>
    </source>
</evidence>
<accession>A0A9E7MWP4</accession>
<feature type="domain" description="HTH arsR-type" evidence="5">
    <location>
        <begin position="15"/>
        <end position="93"/>
    </location>
</feature>
<proteinExistence type="predicted"/>
<dbReference type="Proteomes" id="UP001055732">
    <property type="component" value="Chromosome"/>
</dbReference>
<sequence length="196" mass="22128">MEFERIDVRDERAKELAQILANETSLLILQLLQEKTLSMSEIAKELGIPMSTVSYHLDKMIRVGLVEVAGKKYGKRLQEVKLYRASSKPILLLPRGMPIKKHFLRVFEKIQIISLGISGLLASGVYALSNKLLTKNILREENITYTIEKAIPTSKALNETVMQPSTKTLIVPYILAILVFVVGSLLISRHLMKKKI</sequence>
<dbReference type="Pfam" id="PF12840">
    <property type="entry name" value="HTH_20"/>
    <property type="match status" value="1"/>
</dbReference>
<evidence type="ECO:0000313" key="6">
    <source>
        <dbReference type="EMBL" id="USS40323.1"/>
    </source>
</evidence>
<dbReference type="CDD" id="cd00090">
    <property type="entry name" value="HTH_ARSR"/>
    <property type="match status" value="1"/>
</dbReference>
<keyword evidence="1" id="KW-0805">Transcription regulation</keyword>
<organism evidence="6 7">
    <name type="scientific">Thermococcus aggregans</name>
    <dbReference type="NCBI Taxonomy" id="110163"/>
    <lineage>
        <taxon>Archaea</taxon>
        <taxon>Methanobacteriati</taxon>
        <taxon>Methanobacteriota</taxon>
        <taxon>Thermococci</taxon>
        <taxon>Thermococcales</taxon>
        <taxon>Thermococcaceae</taxon>
        <taxon>Thermococcus</taxon>
    </lineage>
</organism>
<dbReference type="PANTHER" id="PTHR43132">
    <property type="entry name" value="ARSENICAL RESISTANCE OPERON REPRESSOR ARSR-RELATED"/>
    <property type="match status" value="1"/>
</dbReference>
<dbReference type="RefSeq" id="WP_253304279.1">
    <property type="nucleotide sequence ID" value="NZ_CP099582.1"/>
</dbReference>
<feature type="transmembrane region" description="Helical" evidence="4">
    <location>
        <begin position="170"/>
        <end position="188"/>
    </location>
</feature>
<dbReference type="Gene3D" id="1.10.10.10">
    <property type="entry name" value="Winged helix-like DNA-binding domain superfamily/Winged helix DNA-binding domain"/>
    <property type="match status" value="1"/>
</dbReference>
<dbReference type="InterPro" id="IPR051011">
    <property type="entry name" value="Metal_resp_trans_reg"/>
</dbReference>
<keyword evidence="4" id="KW-1133">Transmembrane helix</keyword>
<protein>
    <submittedName>
        <fullName evidence="6">Helix-turn-helix domain-containing protein</fullName>
    </submittedName>
</protein>
<dbReference type="SMART" id="SM00418">
    <property type="entry name" value="HTH_ARSR"/>
    <property type="match status" value="1"/>
</dbReference>
<evidence type="ECO:0000256" key="3">
    <source>
        <dbReference type="ARBA" id="ARBA00023163"/>
    </source>
</evidence>
<dbReference type="InterPro" id="IPR036390">
    <property type="entry name" value="WH_DNA-bd_sf"/>
</dbReference>
<dbReference type="KEGG" id="tagg:NF865_08350"/>
<dbReference type="InterPro" id="IPR011991">
    <property type="entry name" value="ArsR-like_HTH"/>
</dbReference>
<reference evidence="6" key="1">
    <citation type="journal article" date="1998" name="Int. J. Syst. Bacteriol. 48 Pt">
        <title>Thermococcus guaymasensis sp. nov. and Thermococcus aggregans sp. nov., two novel thermophilic archaea isolated from the Guaymas Basin hydrothermal vent site.</title>
        <authorList>
            <person name="Canganella F."/>
            <person name="Jones W.J."/>
            <person name="Gambacorta A."/>
            <person name="Antranikian G."/>
        </authorList>
    </citation>
    <scope>NUCLEOTIDE SEQUENCE</scope>
    <source>
        <strain evidence="6">TY</strain>
    </source>
</reference>
<dbReference type="SUPFAM" id="SSF46785">
    <property type="entry name" value="Winged helix' DNA-binding domain"/>
    <property type="match status" value="1"/>
</dbReference>
<keyword evidence="7" id="KW-1185">Reference proteome</keyword>
<evidence type="ECO:0000259" key="5">
    <source>
        <dbReference type="SMART" id="SM00418"/>
    </source>
</evidence>
<keyword evidence="2" id="KW-0238">DNA-binding</keyword>
<feature type="transmembrane region" description="Helical" evidence="4">
    <location>
        <begin position="110"/>
        <end position="129"/>
    </location>
</feature>